<dbReference type="InterPro" id="IPR007156">
    <property type="entry name" value="MamQ_LemA"/>
</dbReference>
<dbReference type="OrthoDB" id="9804152at2"/>
<dbReference type="EMBL" id="BHZE01000011">
    <property type="protein sequence ID" value="GCD77821.1"/>
    <property type="molecule type" value="Genomic_DNA"/>
</dbReference>
<gene>
    <name evidence="6" type="ORF">JCM31826_13030</name>
</gene>
<protein>
    <recommendedName>
        <fullName evidence="8">LemA family protein</fullName>
    </recommendedName>
</protein>
<keyword evidence="3" id="KW-0812">Transmembrane</keyword>
<dbReference type="InterPro" id="IPR023353">
    <property type="entry name" value="LemA-like_dom_sf"/>
</dbReference>
<proteinExistence type="inferred from homology"/>
<evidence type="ECO:0008006" key="8">
    <source>
        <dbReference type="Google" id="ProtNLM"/>
    </source>
</evidence>
<keyword evidence="4" id="KW-1133">Transmembrane helix</keyword>
<dbReference type="Proteomes" id="UP000286715">
    <property type="component" value="Unassembled WGS sequence"/>
</dbReference>
<dbReference type="Gene3D" id="1.20.1440.20">
    <property type="entry name" value="LemA-like domain"/>
    <property type="match status" value="1"/>
</dbReference>
<name>A0A401XLF6_9FLAO</name>
<dbReference type="PANTHER" id="PTHR34478:SF2">
    <property type="entry name" value="MEMBRANE PROTEIN"/>
    <property type="match status" value="1"/>
</dbReference>
<dbReference type="AlphaFoldDB" id="A0A401XLF6"/>
<dbReference type="RefSeq" id="WP_124397888.1">
    <property type="nucleotide sequence ID" value="NZ_BHZE01000011.1"/>
</dbReference>
<evidence type="ECO:0000313" key="7">
    <source>
        <dbReference type="Proteomes" id="UP000286715"/>
    </source>
</evidence>
<sequence>MKKGTVILLSIVVILLLIAANGCSTYNTFVDLNENAEKAWANVQTQYQRRYDLIGNLVQTVQGAADFEKSTLTEIVEARSRVGSIQLNANELTEEKLAEFQAAQDQMRSALSRLLVVVEQYPELKANQNFLELQAQLEGTENRIATARNDYNEVVAVYNKAVKRFPGKFWASLFDFEPKAMFKSEAGAEKAPNVQFDFK</sequence>
<evidence type="ECO:0000256" key="5">
    <source>
        <dbReference type="ARBA" id="ARBA00023136"/>
    </source>
</evidence>
<evidence type="ECO:0000256" key="3">
    <source>
        <dbReference type="ARBA" id="ARBA00022692"/>
    </source>
</evidence>
<keyword evidence="5" id="KW-0472">Membrane</keyword>
<evidence type="ECO:0000256" key="2">
    <source>
        <dbReference type="ARBA" id="ARBA00008854"/>
    </source>
</evidence>
<organism evidence="6 7">
    <name type="scientific">Thermaurantimonas aggregans</name>
    <dbReference type="NCBI Taxonomy" id="2173829"/>
    <lineage>
        <taxon>Bacteria</taxon>
        <taxon>Pseudomonadati</taxon>
        <taxon>Bacteroidota</taxon>
        <taxon>Flavobacteriia</taxon>
        <taxon>Flavobacteriales</taxon>
        <taxon>Schleiferiaceae</taxon>
        <taxon>Thermaurantimonas</taxon>
    </lineage>
</organism>
<dbReference type="Pfam" id="PF04011">
    <property type="entry name" value="LemA"/>
    <property type="match status" value="1"/>
</dbReference>
<keyword evidence="7" id="KW-1185">Reference proteome</keyword>
<comment type="caution">
    <text evidence="6">The sequence shown here is derived from an EMBL/GenBank/DDBJ whole genome shotgun (WGS) entry which is preliminary data.</text>
</comment>
<evidence type="ECO:0000256" key="4">
    <source>
        <dbReference type="ARBA" id="ARBA00022989"/>
    </source>
</evidence>
<comment type="subcellular location">
    <subcellularLocation>
        <location evidence="1">Membrane</location>
        <topology evidence="1">Single-pass membrane protein</topology>
    </subcellularLocation>
</comment>
<dbReference type="PANTHER" id="PTHR34478">
    <property type="entry name" value="PROTEIN LEMA"/>
    <property type="match status" value="1"/>
</dbReference>
<evidence type="ECO:0000256" key="1">
    <source>
        <dbReference type="ARBA" id="ARBA00004167"/>
    </source>
</evidence>
<reference evidence="6 7" key="1">
    <citation type="submission" date="2018-11" db="EMBL/GenBank/DDBJ databases">
        <title>Schleiferia aggregans sp. nov., a moderately thermophilic heterotrophic bacterium isolated from microbial mats at a terrestrial hot spring.</title>
        <authorList>
            <person name="Iino T."/>
            <person name="Ohkuma M."/>
            <person name="Haruta S."/>
        </authorList>
    </citation>
    <scope>NUCLEOTIDE SEQUENCE [LARGE SCALE GENOMIC DNA]</scope>
    <source>
        <strain evidence="6 7">LA</strain>
    </source>
</reference>
<dbReference type="SUPFAM" id="SSF140478">
    <property type="entry name" value="LemA-like"/>
    <property type="match status" value="1"/>
</dbReference>
<dbReference type="GO" id="GO:0016020">
    <property type="term" value="C:membrane"/>
    <property type="evidence" value="ECO:0007669"/>
    <property type="project" value="UniProtKB-SubCell"/>
</dbReference>
<comment type="similarity">
    <text evidence="2">Belongs to the LemA family.</text>
</comment>
<accession>A0A401XLF6</accession>
<evidence type="ECO:0000313" key="6">
    <source>
        <dbReference type="EMBL" id="GCD77821.1"/>
    </source>
</evidence>